<dbReference type="EMBL" id="UGEX01000002">
    <property type="protein sequence ID" value="STM57863.1"/>
    <property type="molecule type" value="Genomic_DNA"/>
</dbReference>
<reference evidence="1 2" key="1">
    <citation type="submission" date="2018-06" db="EMBL/GenBank/DDBJ databases">
        <authorList>
            <consortium name="Pathogen Informatics"/>
            <person name="Doyle S."/>
        </authorList>
    </citation>
    <scope>NUCLEOTIDE SEQUENCE [LARGE SCALE GENOMIC DNA]</scope>
    <source>
        <strain evidence="1 2">NCTC10429</strain>
    </source>
</reference>
<organism evidence="1 2">
    <name type="scientific">Escherichia coli</name>
    <dbReference type="NCBI Taxonomy" id="562"/>
    <lineage>
        <taxon>Bacteria</taxon>
        <taxon>Pseudomonadati</taxon>
        <taxon>Pseudomonadota</taxon>
        <taxon>Gammaproteobacteria</taxon>
        <taxon>Enterobacterales</taxon>
        <taxon>Enterobacteriaceae</taxon>
        <taxon>Escherichia</taxon>
    </lineage>
</organism>
<evidence type="ECO:0000313" key="2">
    <source>
        <dbReference type="Proteomes" id="UP000254088"/>
    </source>
</evidence>
<protein>
    <submittedName>
        <fullName evidence="1">Lipid A biosynthesis protein</fullName>
    </submittedName>
</protein>
<dbReference type="AlphaFoldDB" id="A0A377E3M8"/>
<dbReference type="Proteomes" id="UP000254088">
    <property type="component" value="Unassembled WGS sequence"/>
</dbReference>
<gene>
    <name evidence="1" type="ORF">NCTC10429_04456</name>
</gene>
<name>A0A377E3M8_ECOLX</name>
<evidence type="ECO:0000313" key="1">
    <source>
        <dbReference type="EMBL" id="STM57863.1"/>
    </source>
</evidence>
<dbReference type="InterPro" id="IPR047761">
    <property type="entry name" value="NadS-like"/>
</dbReference>
<accession>A0A377E3M8</accession>
<sequence length="134" mass="15752">MSFFDELKTSLEEAVEIKQGLKEPARMTRYEIADAKAVVDRKRCSRRIRHSGAQCLMRRLPRLIRPGDSQRIEISWFIGRIRRSRRIRHFTHYFAIRLYLIRFGSSASAPSVRFLYSSYSVKLPSKNSTLPSSW</sequence>
<dbReference type="NCBIfam" id="NF041265">
    <property type="entry name" value="NadS"/>
    <property type="match status" value="1"/>
</dbReference>
<proteinExistence type="predicted"/>